<dbReference type="Pfam" id="PF00296">
    <property type="entry name" value="Bac_luciferase"/>
    <property type="match status" value="1"/>
</dbReference>
<dbReference type="PANTHER" id="PTHR43244:SF1">
    <property type="entry name" value="5,10-METHYLENETETRAHYDROMETHANOPTERIN REDUCTASE"/>
    <property type="match status" value="1"/>
</dbReference>
<dbReference type="RefSeq" id="WP_168519218.1">
    <property type="nucleotide sequence ID" value="NZ_JAAXLS010000020.1"/>
</dbReference>
<dbReference type="InterPro" id="IPR036661">
    <property type="entry name" value="Luciferase-like_sf"/>
</dbReference>
<sequence length="356" mass="38109">MTRPDRIRAFAEQTEADGWDGLMFPDNQNLWGDTYVSMTVAATVTSRLLLCNASTNPGTRHPAVTASAVAAVDQVSGGRASLGIARGDSALAHLGAAPVAVAVLNEYLGVVRRLLHGKPVPFADLERWRPSREIDSLPLHSGPDDSRFSWLGEEARPVPITVFASGPRTIEVAAQHADRVIFGLGADPKRLAWGVRTMREACERIGRDPAEVALGGLMSIAVSDDLEFARSLVANIVASSVRFSSMHGTVKGPSTDAERRVFEKVATSYDMRAHGETANQVQALTPEFIDRFALVGPAETCVDRLAEIRDLGLDDVLLIAPRNDTETAGAASARALVEGVLPAARGRREKIASTEV</sequence>
<dbReference type="Proteomes" id="UP000715441">
    <property type="component" value="Unassembled WGS sequence"/>
</dbReference>
<feature type="domain" description="Luciferase-like" evidence="2">
    <location>
        <begin position="3"/>
        <end position="314"/>
    </location>
</feature>
<evidence type="ECO:0000313" key="3">
    <source>
        <dbReference type="EMBL" id="NKQ56183.1"/>
    </source>
</evidence>
<dbReference type="Gene3D" id="3.20.20.30">
    <property type="entry name" value="Luciferase-like domain"/>
    <property type="match status" value="1"/>
</dbReference>
<gene>
    <name evidence="3" type="ORF">HFP15_25210</name>
</gene>
<protein>
    <submittedName>
        <fullName evidence="3">LLM class flavin-dependent oxidoreductase</fullName>
    </submittedName>
</protein>
<name>A0ABX1J8Z9_9PSEU</name>
<dbReference type="EMBL" id="JAAXLS010000020">
    <property type="protein sequence ID" value="NKQ56183.1"/>
    <property type="molecule type" value="Genomic_DNA"/>
</dbReference>
<dbReference type="PANTHER" id="PTHR43244">
    <property type="match status" value="1"/>
</dbReference>
<evidence type="ECO:0000256" key="1">
    <source>
        <dbReference type="ARBA" id="ARBA00023002"/>
    </source>
</evidence>
<proteinExistence type="predicted"/>
<accession>A0ABX1J8Z9</accession>
<keyword evidence="1" id="KW-0560">Oxidoreductase</keyword>
<dbReference type="SUPFAM" id="SSF51679">
    <property type="entry name" value="Bacterial luciferase-like"/>
    <property type="match status" value="1"/>
</dbReference>
<dbReference type="InterPro" id="IPR011251">
    <property type="entry name" value="Luciferase-like_dom"/>
</dbReference>
<keyword evidence="4" id="KW-1185">Reference proteome</keyword>
<evidence type="ECO:0000259" key="2">
    <source>
        <dbReference type="Pfam" id="PF00296"/>
    </source>
</evidence>
<dbReference type="InterPro" id="IPR050564">
    <property type="entry name" value="F420-G6PD/mer"/>
</dbReference>
<evidence type="ECO:0000313" key="4">
    <source>
        <dbReference type="Proteomes" id="UP000715441"/>
    </source>
</evidence>
<comment type="caution">
    <text evidence="3">The sequence shown here is derived from an EMBL/GenBank/DDBJ whole genome shotgun (WGS) entry which is preliminary data.</text>
</comment>
<organism evidence="3 4">
    <name type="scientific">Amycolatopsis acididurans</name>
    <dbReference type="NCBI Taxonomy" id="2724524"/>
    <lineage>
        <taxon>Bacteria</taxon>
        <taxon>Bacillati</taxon>
        <taxon>Actinomycetota</taxon>
        <taxon>Actinomycetes</taxon>
        <taxon>Pseudonocardiales</taxon>
        <taxon>Pseudonocardiaceae</taxon>
        <taxon>Amycolatopsis</taxon>
    </lineage>
</organism>
<reference evidence="3 4" key="1">
    <citation type="submission" date="2020-04" db="EMBL/GenBank/DDBJ databases">
        <title>Novel species.</title>
        <authorList>
            <person name="Teo W.F.A."/>
            <person name="Lipun K."/>
            <person name="Srisuk N."/>
            <person name="Duangmal K."/>
        </authorList>
    </citation>
    <scope>NUCLEOTIDE SEQUENCE [LARGE SCALE GENOMIC DNA]</scope>
    <source>
        <strain evidence="3 4">K13G38</strain>
    </source>
</reference>